<dbReference type="InterPro" id="IPR027268">
    <property type="entry name" value="Peptidase_M4/M1_CTD_sf"/>
</dbReference>
<protein>
    <recommendedName>
        <fullName evidence="3">ABC transporter permease</fullName>
    </recommendedName>
</protein>
<proteinExistence type="predicted"/>
<dbReference type="RefSeq" id="WP_353719274.1">
    <property type="nucleotide sequence ID" value="NZ_CP159289.1"/>
</dbReference>
<feature type="transmembrane region" description="Helical" evidence="1">
    <location>
        <begin position="471"/>
        <end position="488"/>
    </location>
</feature>
<feature type="transmembrane region" description="Helical" evidence="1">
    <location>
        <begin position="444"/>
        <end position="464"/>
    </location>
</feature>
<gene>
    <name evidence="2" type="ORF">ABV298_27140</name>
</gene>
<feature type="transmembrane region" description="Helical" evidence="1">
    <location>
        <begin position="525"/>
        <end position="543"/>
    </location>
</feature>
<feature type="transmembrane region" description="Helical" evidence="1">
    <location>
        <begin position="563"/>
        <end position="583"/>
    </location>
</feature>
<feature type="transmembrane region" description="Helical" evidence="1">
    <location>
        <begin position="357"/>
        <end position="377"/>
    </location>
</feature>
<evidence type="ECO:0008006" key="3">
    <source>
        <dbReference type="Google" id="ProtNLM"/>
    </source>
</evidence>
<organism evidence="2">
    <name type="scientific">Dyadobacter sp. 676</name>
    <dbReference type="NCBI Taxonomy" id="3088362"/>
    <lineage>
        <taxon>Bacteria</taxon>
        <taxon>Pseudomonadati</taxon>
        <taxon>Bacteroidota</taxon>
        <taxon>Cytophagia</taxon>
        <taxon>Cytophagales</taxon>
        <taxon>Spirosomataceae</taxon>
        <taxon>Dyadobacter</taxon>
    </lineage>
</organism>
<sequence>MLTAAFRFEIHYHFRQTTFRIAALLFLALGIVMPFGNFGGAEIHRNAPHVTHFIICLLSLFTIFVGTLACAAVVLRDSQHHMEPLVFTTSIGRRPYFAARLLGLMGAVFLIMCLATLGAAAATLITPPEYLGPFRFSYYLMPLLTFGLPGVVFCCSIVFATAMLTRSTRLVYAAGVFLFIIYLTASILGNSPVMAGSIPAPGGPHWFPVLIDPFGFTAFFGETANWPVWRRNQELFPLTPIFITNRLLWTGFSLAVLGIAYSRFRFRVLQEKDNKVNGTSETHAAPSVLYRAVSPHINRPYYHRLTFLRIFGLETTALFSPVPTALIFALWVFFNAVELFENLTQGPYGVRSYADSGILAEQLTAVRPALLLIVFYASESIYREKTARIQPLIFATPVSVTIFAIAKCFALIAWTTTLITVHIATGVAVQWFSGFETFEWGTYLSVYFHAGFPLVLFTILIVFVQTAVNNKYLGMLLSGMIVGVFVFGRKFGLESYLVRFAAAPRLRYSGFDGFGHSGSSFRWHMLYWTWIALALAGLATRTWPRHTGEKRRIGQGVMPGIRALAFGGICLLLAMGTGIYMVYKGGFSARSRTGATNTEWQAGYERKYKPLAGRSQPVVTAVDLHTDLFPAKHYYTVTGALRIKNKSKQPITKLRIGIDPEVELVEMRVERCAFISSDDTFGQHWYRPEKPFLPGQELTVRFAIRADRSPFKAFNSEHAVSENGSYIELEKYLPYFGYQPAYEIEDPERRRLNGLGSRQTIISTDHDYHFIHFQNIISTEADQQVITAGTLVSTRTNAGRKYFHYWSAEPMPYMFALSSARYILKTSQYNGTTFRIYHHPQHPQNVPAMMQAMKDALDYGRANFGRYPRRELTLAEIPHYPGSATAYPGGYFQSGTGQLQKQSRQ</sequence>
<feature type="transmembrane region" description="Helical" evidence="1">
    <location>
        <begin position="398"/>
        <end position="424"/>
    </location>
</feature>
<feature type="transmembrane region" description="Helical" evidence="1">
    <location>
        <begin position="247"/>
        <end position="264"/>
    </location>
</feature>
<feature type="transmembrane region" description="Helical" evidence="1">
    <location>
        <begin position="52"/>
        <end position="75"/>
    </location>
</feature>
<feature type="transmembrane region" description="Helical" evidence="1">
    <location>
        <begin position="138"/>
        <end position="163"/>
    </location>
</feature>
<name>A0AAU8FJL1_9BACT</name>
<feature type="transmembrane region" description="Helical" evidence="1">
    <location>
        <begin position="101"/>
        <end position="126"/>
    </location>
</feature>
<feature type="transmembrane region" description="Helical" evidence="1">
    <location>
        <begin position="170"/>
        <end position="189"/>
    </location>
</feature>
<feature type="transmembrane region" description="Helical" evidence="1">
    <location>
        <begin position="21"/>
        <end position="40"/>
    </location>
</feature>
<dbReference type="AlphaFoldDB" id="A0AAU8FJL1"/>
<dbReference type="EMBL" id="CP159289">
    <property type="protein sequence ID" value="XCH23950.1"/>
    <property type="molecule type" value="Genomic_DNA"/>
</dbReference>
<evidence type="ECO:0000313" key="2">
    <source>
        <dbReference type="EMBL" id="XCH23950.1"/>
    </source>
</evidence>
<dbReference type="Gene3D" id="1.10.390.10">
    <property type="entry name" value="Neutral Protease Domain 2"/>
    <property type="match status" value="1"/>
</dbReference>
<reference evidence="2" key="1">
    <citation type="submission" date="2024-06" db="EMBL/GenBank/DDBJ databases">
        <title>Sequencing and assembly of the genome of Dyadobacter sp. strain 676, a symbiont of Cyamopsis tetragonoloba.</title>
        <authorList>
            <person name="Guro P."/>
            <person name="Sazanova A."/>
            <person name="Kuznetsova I."/>
            <person name="Belimov A."/>
            <person name="Safronova V."/>
        </authorList>
    </citation>
    <scope>NUCLEOTIDE SEQUENCE</scope>
    <source>
        <strain evidence="2">676</strain>
    </source>
</reference>
<keyword evidence="1" id="KW-1133">Transmembrane helix</keyword>
<feature type="transmembrane region" description="Helical" evidence="1">
    <location>
        <begin position="317"/>
        <end position="337"/>
    </location>
</feature>
<evidence type="ECO:0000256" key="1">
    <source>
        <dbReference type="SAM" id="Phobius"/>
    </source>
</evidence>
<accession>A0AAU8FJL1</accession>
<keyword evidence="1" id="KW-0812">Transmembrane</keyword>
<keyword evidence="1" id="KW-0472">Membrane</keyword>